<dbReference type="AlphaFoldDB" id="A0A9X3XL46"/>
<proteinExistence type="predicted"/>
<dbReference type="RefSeq" id="WP_272470120.1">
    <property type="nucleotide sequence ID" value="NZ_JAMRYU010000004.1"/>
</dbReference>
<dbReference type="Proteomes" id="UP001141183">
    <property type="component" value="Unassembled WGS sequence"/>
</dbReference>
<evidence type="ECO:0000313" key="1">
    <source>
        <dbReference type="EMBL" id="MDC4239644.1"/>
    </source>
</evidence>
<dbReference type="EMBL" id="JAMRYU010000004">
    <property type="protein sequence ID" value="MDC4239644.1"/>
    <property type="molecule type" value="Genomic_DNA"/>
</dbReference>
<evidence type="ECO:0000313" key="2">
    <source>
        <dbReference type="Proteomes" id="UP001141183"/>
    </source>
</evidence>
<comment type="caution">
    <text evidence="1">The sequence shown here is derived from an EMBL/GenBank/DDBJ whole genome shotgun (WGS) entry which is preliminary data.</text>
</comment>
<reference evidence="1" key="1">
    <citation type="submission" date="2022-05" db="EMBL/GenBank/DDBJ databases">
        <title>Draft genome sequence of Clostridium tertium strain CP3 isolated from Peru.</title>
        <authorList>
            <person name="Hurtado R."/>
            <person name="Lima L."/>
            <person name="Sousa T."/>
            <person name="Jaiswal A.K."/>
            <person name="Tiwari S."/>
            <person name="Maturrano L."/>
            <person name="Brenig B."/>
            <person name="Azevedo V."/>
        </authorList>
    </citation>
    <scope>NUCLEOTIDE SEQUENCE</scope>
    <source>
        <strain evidence="1">CP3</strain>
    </source>
</reference>
<accession>A0A9X3XL46</accession>
<organism evidence="1 2">
    <name type="scientific">Clostridium tertium</name>
    <dbReference type="NCBI Taxonomy" id="1559"/>
    <lineage>
        <taxon>Bacteria</taxon>
        <taxon>Bacillati</taxon>
        <taxon>Bacillota</taxon>
        <taxon>Clostridia</taxon>
        <taxon>Eubacteriales</taxon>
        <taxon>Clostridiaceae</taxon>
        <taxon>Clostridium</taxon>
    </lineage>
</organism>
<sequence length="136" mass="15176">MKITAEFNSIYEVQDFIEAFAAKAITSQITIDGAKVVGTPKENKKIEEPNKNVKVAEKEETQKVEKSNDVTEVKEAKEVIEVKVTKEQVREVFSKLVKAGKQKEAKELTAKYGASKVGEVKEEDYAAILKDAEELL</sequence>
<name>A0A9X3XL46_9CLOT</name>
<protein>
    <submittedName>
        <fullName evidence="1">Uncharacterized protein</fullName>
    </submittedName>
</protein>
<gene>
    <name evidence="1" type="ORF">NE398_05640</name>
</gene>
<keyword evidence="2" id="KW-1185">Reference proteome</keyword>